<dbReference type="EMBL" id="FQVN01000022">
    <property type="protein sequence ID" value="SHH10117.1"/>
    <property type="molecule type" value="Genomic_DNA"/>
</dbReference>
<dbReference type="RefSeq" id="WP_073490107.1">
    <property type="nucleotide sequence ID" value="NZ_FQVN01000022.1"/>
</dbReference>
<feature type="domain" description="Ketoreductase" evidence="3">
    <location>
        <begin position="392"/>
        <end position="582"/>
    </location>
</feature>
<comment type="similarity">
    <text evidence="1">Belongs to the short-chain dehydrogenases/reductases (SDR) family.</text>
</comment>
<dbReference type="Proteomes" id="UP000184501">
    <property type="component" value="Unassembled WGS sequence"/>
</dbReference>
<evidence type="ECO:0000256" key="1">
    <source>
        <dbReference type="ARBA" id="ARBA00006484"/>
    </source>
</evidence>
<accession>A0A1M5Q7E1</accession>
<dbReference type="PANTHER" id="PTHR44196:SF1">
    <property type="entry name" value="DEHYDROGENASE_REDUCTASE SDR FAMILY MEMBER 7B"/>
    <property type="match status" value="1"/>
</dbReference>
<dbReference type="InterPro" id="IPR057313">
    <property type="entry name" value="Maqu_2507-like"/>
</dbReference>
<reference evidence="4 5" key="1">
    <citation type="submission" date="2016-11" db="EMBL/GenBank/DDBJ databases">
        <authorList>
            <person name="Jaros S."/>
            <person name="Januszkiewicz K."/>
            <person name="Wedrychowicz H."/>
        </authorList>
    </citation>
    <scope>NUCLEOTIDE SEQUENCE [LARGE SCALE GENOMIC DNA]</scope>
    <source>
        <strain evidence="4 5">DSM 44523</strain>
    </source>
</reference>
<dbReference type="NCBIfam" id="NF005539">
    <property type="entry name" value="PRK07201.1"/>
    <property type="match status" value="1"/>
</dbReference>
<keyword evidence="2" id="KW-0560">Oxidoreductase</keyword>
<evidence type="ECO:0000313" key="4">
    <source>
        <dbReference type="EMBL" id="SHH10117.1"/>
    </source>
</evidence>
<gene>
    <name evidence="4" type="ORF">SAMN05444320_12228</name>
</gene>
<dbReference type="GO" id="GO:0016491">
    <property type="term" value="F:oxidoreductase activity"/>
    <property type="evidence" value="ECO:0007669"/>
    <property type="project" value="UniProtKB-KW"/>
</dbReference>
<dbReference type="CDD" id="cd05263">
    <property type="entry name" value="MupV_like_SDR_e"/>
    <property type="match status" value="1"/>
</dbReference>
<dbReference type="SUPFAM" id="SSF51735">
    <property type="entry name" value="NAD(P)-binding Rossmann-fold domains"/>
    <property type="match status" value="2"/>
</dbReference>
<dbReference type="InterPro" id="IPR036291">
    <property type="entry name" value="NAD(P)-bd_dom_sf"/>
</dbReference>
<dbReference type="PRINTS" id="PR00080">
    <property type="entry name" value="SDRFAMILY"/>
</dbReference>
<dbReference type="STRING" id="2017.SAMN05444320_12228"/>
<name>A0A1M5Q7E1_STRHI</name>
<dbReference type="Gene3D" id="3.40.50.720">
    <property type="entry name" value="NAD(P)-binding Rossmann-like Domain"/>
    <property type="match status" value="2"/>
</dbReference>
<dbReference type="InterPro" id="IPR057326">
    <property type="entry name" value="KR_dom"/>
</dbReference>
<evidence type="ECO:0000313" key="5">
    <source>
        <dbReference type="Proteomes" id="UP000184501"/>
    </source>
</evidence>
<evidence type="ECO:0000256" key="2">
    <source>
        <dbReference type="ARBA" id="ARBA00023002"/>
    </source>
</evidence>
<dbReference type="AlphaFoldDB" id="A0A1M5Q7E1"/>
<evidence type="ECO:0000259" key="3">
    <source>
        <dbReference type="SMART" id="SM00822"/>
    </source>
</evidence>
<dbReference type="Pfam" id="PF07993">
    <property type="entry name" value="NAD_binding_4"/>
    <property type="match status" value="1"/>
</dbReference>
<keyword evidence="5" id="KW-1185">Reference proteome</keyword>
<dbReference type="Pfam" id="PF00106">
    <property type="entry name" value="adh_short"/>
    <property type="match status" value="1"/>
</dbReference>
<organism evidence="4 5">
    <name type="scientific">Streptoalloteichus hindustanus</name>
    <dbReference type="NCBI Taxonomy" id="2017"/>
    <lineage>
        <taxon>Bacteria</taxon>
        <taxon>Bacillati</taxon>
        <taxon>Actinomycetota</taxon>
        <taxon>Actinomycetes</taxon>
        <taxon>Pseudonocardiales</taxon>
        <taxon>Pseudonocardiaceae</taxon>
        <taxon>Streptoalloteichus</taxon>
    </lineage>
</organism>
<protein>
    <submittedName>
        <fullName evidence="4">Thioester reductase domain-containing protein</fullName>
    </submittedName>
</protein>
<dbReference type="SMART" id="SM00822">
    <property type="entry name" value="PKS_KR"/>
    <property type="match status" value="1"/>
</dbReference>
<dbReference type="OrthoDB" id="9810734at2"/>
<sequence>MATYFVTGATGFIGRRLVGRLLGRPERPTVHVLVRPGSRARLARLAVDWPADRLVEVVGDLTRPGLGLADHDRDALLGVDHVVHLGALYDLAADDDANRKSNVDGTAHALDLAAELGAGWFHHVSSVAVAGDHRGRFAETDFDLGQRLPTPYHATKFAAERLVREQDRVRWRVYRPSVVVGDSRTGEMDKIDGPYFFFPAFAALARLRPLHRLTRSVPLAVPDMGATNIVPVDYVVAALDHLIHADQPAGSTFHLVNPKPQPLTEVYDAWAAAAGAPRVTTAAAWWGGPLSRAARAVARPVTSLGAALNGRLPRALTAKRLLAEVDVPVEAVRHMGFPAVFDDTATRRALAGSGLSVPPLAEYAAVLWRYWAERLDPHRARRPHPDGALVGRRIVITGASSGIGRATALAVARLGAVPLLVARRAEELEKVRAEIAAAGGVAHCYPCDLTDGEAVDALVKRMVSDHTADGGGIDMLVNNAGRSIRRSLRQSGDRPHDFERTMAINYFAPVRLVLGLLPHMAARRFGHVVNISTQGLQVGSPRYAAYLGSKAALDAFSRVAAAESLGDGVTFTTVLMPLVRTPMIKPTAIYERFPAATPEQAARWVVDALVRRPKRVSRPLGTVAQAAYAVAPKAVDAVLHVVFRALPDSSPRGTDRK</sequence>
<dbReference type="InterPro" id="IPR013120">
    <property type="entry name" value="FAR_NAD-bd"/>
</dbReference>
<dbReference type="PRINTS" id="PR00081">
    <property type="entry name" value="GDHRDH"/>
</dbReference>
<dbReference type="CDD" id="cd05233">
    <property type="entry name" value="SDR_c"/>
    <property type="match status" value="1"/>
</dbReference>
<dbReference type="PANTHER" id="PTHR44196">
    <property type="entry name" value="DEHYDROGENASE/REDUCTASE SDR FAMILY MEMBER 7B"/>
    <property type="match status" value="1"/>
</dbReference>
<dbReference type="GO" id="GO:0016020">
    <property type="term" value="C:membrane"/>
    <property type="evidence" value="ECO:0007669"/>
    <property type="project" value="TreeGrafter"/>
</dbReference>
<dbReference type="InterPro" id="IPR002347">
    <property type="entry name" value="SDR_fam"/>
</dbReference>
<proteinExistence type="inferred from homology"/>